<evidence type="ECO:0000313" key="4">
    <source>
        <dbReference type="EMBL" id="SHF40140.1"/>
    </source>
</evidence>
<evidence type="ECO:0000256" key="2">
    <source>
        <dbReference type="RuleBase" id="RU003616"/>
    </source>
</evidence>
<dbReference type="PROSITE" id="PS01031">
    <property type="entry name" value="SHSP"/>
    <property type="match status" value="1"/>
</dbReference>
<comment type="similarity">
    <text evidence="1 2">Belongs to the small heat shock protein (HSP20) family.</text>
</comment>
<sequence length="143" mass="16164">MKTLVKSNGFPSFRSMMADFWNADGFFNKSVFDNEFLPAVNIRDKEGSYELELSAPGFKKEDFKVSTGDGMLTISAETSKENEEENEDYTRKEFSKSSFSRSFNLPENVSEEQVKAKYSDGLLQIVLKKSGAGKKKEKQIAID</sequence>
<dbReference type="OrthoDB" id="9814487at2"/>
<dbReference type="InterPro" id="IPR031107">
    <property type="entry name" value="Small_HSP"/>
</dbReference>
<evidence type="ECO:0000313" key="5">
    <source>
        <dbReference type="Proteomes" id="UP000184287"/>
    </source>
</evidence>
<keyword evidence="5" id="KW-1185">Reference proteome</keyword>
<dbReference type="AlphaFoldDB" id="A0A1M5BCF6"/>
<name>A0A1M5BCF6_9SPHI</name>
<protein>
    <submittedName>
        <fullName evidence="4">Heat shock protein Hsp20</fullName>
    </submittedName>
</protein>
<accession>A0A1M5BCF6</accession>
<keyword evidence="4" id="KW-0346">Stress response</keyword>
<dbReference type="STRING" id="288992.SAMN04488522_1021131"/>
<dbReference type="EMBL" id="FQUQ01000002">
    <property type="protein sequence ID" value="SHF40140.1"/>
    <property type="molecule type" value="Genomic_DNA"/>
</dbReference>
<dbReference type="RefSeq" id="WP_073231430.1">
    <property type="nucleotide sequence ID" value="NZ_FQUQ01000002.1"/>
</dbReference>
<dbReference type="CDD" id="cd06464">
    <property type="entry name" value="ACD_sHsps-like"/>
    <property type="match status" value="1"/>
</dbReference>
<evidence type="ECO:0000256" key="1">
    <source>
        <dbReference type="PROSITE-ProRule" id="PRU00285"/>
    </source>
</evidence>
<dbReference type="InterPro" id="IPR008978">
    <property type="entry name" value="HSP20-like_chaperone"/>
</dbReference>
<feature type="domain" description="SHSP" evidence="3">
    <location>
        <begin position="31"/>
        <end position="143"/>
    </location>
</feature>
<proteinExistence type="inferred from homology"/>
<gene>
    <name evidence="4" type="ORF">SAMN04488522_1021131</name>
</gene>
<organism evidence="4 5">
    <name type="scientific">Pedobacter caeni</name>
    <dbReference type="NCBI Taxonomy" id="288992"/>
    <lineage>
        <taxon>Bacteria</taxon>
        <taxon>Pseudomonadati</taxon>
        <taxon>Bacteroidota</taxon>
        <taxon>Sphingobacteriia</taxon>
        <taxon>Sphingobacteriales</taxon>
        <taxon>Sphingobacteriaceae</taxon>
        <taxon>Pedobacter</taxon>
    </lineage>
</organism>
<dbReference type="SUPFAM" id="SSF49764">
    <property type="entry name" value="HSP20-like chaperones"/>
    <property type="match status" value="1"/>
</dbReference>
<dbReference type="Gene3D" id="2.60.40.790">
    <property type="match status" value="1"/>
</dbReference>
<dbReference type="InterPro" id="IPR002068">
    <property type="entry name" value="A-crystallin/Hsp20_dom"/>
</dbReference>
<dbReference type="Pfam" id="PF00011">
    <property type="entry name" value="HSP20"/>
    <property type="match status" value="1"/>
</dbReference>
<evidence type="ECO:0000259" key="3">
    <source>
        <dbReference type="PROSITE" id="PS01031"/>
    </source>
</evidence>
<dbReference type="PANTHER" id="PTHR11527">
    <property type="entry name" value="HEAT-SHOCK PROTEIN 20 FAMILY MEMBER"/>
    <property type="match status" value="1"/>
</dbReference>
<reference evidence="5" key="1">
    <citation type="submission" date="2016-11" db="EMBL/GenBank/DDBJ databases">
        <authorList>
            <person name="Varghese N."/>
            <person name="Submissions S."/>
        </authorList>
    </citation>
    <scope>NUCLEOTIDE SEQUENCE [LARGE SCALE GENOMIC DNA]</scope>
    <source>
        <strain evidence="5">DSM 16990</strain>
    </source>
</reference>
<dbReference type="Proteomes" id="UP000184287">
    <property type="component" value="Unassembled WGS sequence"/>
</dbReference>